<name>A0A510TT66_9LACO</name>
<sequence>MKQRRNGFLMAEALTALFVLTAVVMLYMVATTQINRQLNQAQQEAALNAALLSAMRTSDQAPVTLRQGQQVFHAQVSTNAVIGHSAVFQGQWSW</sequence>
<protein>
    <recommendedName>
        <fullName evidence="6">Type II secretion system protein</fullName>
    </recommendedName>
</protein>
<dbReference type="EMBL" id="CP045143">
    <property type="protein sequence ID" value="QFR23971.1"/>
    <property type="molecule type" value="Genomic_DNA"/>
</dbReference>
<evidence type="ECO:0000313" key="4">
    <source>
        <dbReference type="Proteomes" id="UP000326779"/>
    </source>
</evidence>
<dbReference type="Proteomes" id="UP001330016">
    <property type="component" value="Unassembled WGS sequence"/>
</dbReference>
<organism evidence="3 4">
    <name type="scientific">Schleiferilactobacillus harbinensis</name>
    <dbReference type="NCBI Taxonomy" id="304207"/>
    <lineage>
        <taxon>Bacteria</taxon>
        <taxon>Bacillati</taxon>
        <taxon>Bacillota</taxon>
        <taxon>Bacilli</taxon>
        <taxon>Lactobacillales</taxon>
        <taxon>Lactobacillaceae</taxon>
        <taxon>Schleiferilactobacillus</taxon>
    </lineage>
</organism>
<dbReference type="KEGG" id="lhb:D1010_11500"/>
<evidence type="ECO:0000313" key="5">
    <source>
        <dbReference type="Proteomes" id="UP001330016"/>
    </source>
</evidence>
<keyword evidence="1" id="KW-0812">Transmembrane</keyword>
<proteinExistence type="predicted"/>
<dbReference type="AlphaFoldDB" id="A0A510TT66"/>
<gene>
    <name evidence="3" type="ORF">D1010_11500</name>
    <name evidence="2" type="ORF">PS435_04135</name>
</gene>
<keyword evidence="1" id="KW-0472">Membrane</keyword>
<evidence type="ECO:0008006" key="6">
    <source>
        <dbReference type="Google" id="ProtNLM"/>
    </source>
</evidence>
<evidence type="ECO:0000313" key="2">
    <source>
        <dbReference type="EMBL" id="MEE6715042.1"/>
    </source>
</evidence>
<feature type="transmembrane region" description="Helical" evidence="1">
    <location>
        <begin position="7"/>
        <end position="30"/>
    </location>
</feature>
<evidence type="ECO:0000256" key="1">
    <source>
        <dbReference type="SAM" id="Phobius"/>
    </source>
</evidence>
<keyword evidence="1" id="KW-1133">Transmembrane helix</keyword>
<reference evidence="3 4" key="1">
    <citation type="submission" date="2019-10" db="EMBL/GenBank/DDBJ databases">
        <title>The completed genome of Lactobacillus harbinensis M1.</title>
        <authorList>
            <person name="Zheng Y."/>
        </authorList>
    </citation>
    <scope>NUCLEOTIDE SEQUENCE [LARGE SCALE GENOMIC DNA]</scope>
    <source>
        <strain evidence="3 4">M1</strain>
    </source>
</reference>
<accession>A0A510TT66</accession>
<dbReference type="Proteomes" id="UP000326779">
    <property type="component" value="Chromosome"/>
</dbReference>
<evidence type="ECO:0000313" key="3">
    <source>
        <dbReference type="EMBL" id="QFR23971.1"/>
    </source>
</evidence>
<dbReference type="EMBL" id="JAQSGK010000007">
    <property type="protein sequence ID" value="MEE6715042.1"/>
    <property type="molecule type" value="Genomic_DNA"/>
</dbReference>
<dbReference type="RefSeq" id="WP_146994097.1">
    <property type="nucleotide sequence ID" value="NZ_BJTX01000011.1"/>
</dbReference>
<reference evidence="2 5" key="2">
    <citation type="submission" date="2023-02" db="EMBL/GenBank/DDBJ databases">
        <title>The predominant lactic acid bacteria and yeasts involved in the spontaneous fermentation of millet during the production of the traditional porridge Hausa koko in Ghana.</title>
        <authorList>
            <person name="Atter A."/>
            <person name="Diaz M."/>
        </authorList>
    </citation>
    <scope>NUCLEOTIDE SEQUENCE [LARGE SCALE GENOMIC DNA]</scope>
    <source>
        <strain evidence="2 5">FI11640</strain>
    </source>
</reference>
<keyword evidence="5" id="KW-1185">Reference proteome</keyword>